<reference evidence="1 2" key="1">
    <citation type="submission" date="2017-03" db="EMBL/GenBank/DDBJ databases">
        <title>Genome Survey of Euroglyphus maynei.</title>
        <authorList>
            <person name="Arlian L.G."/>
            <person name="Morgan M.S."/>
            <person name="Rider S.D."/>
        </authorList>
    </citation>
    <scope>NUCLEOTIDE SEQUENCE [LARGE SCALE GENOMIC DNA]</scope>
    <source>
        <strain evidence="1">Arlian Lab</strain>
        <tissue evidence="1">Whole body</tissue>
    </source>
</reference>
<name>A0A1Y3BNG3_EURMA</name>
<proteinExistence type="predicted"/>
<comment type="caution">
    <text evidence="1">The sequence shown here is derived from an EMBL/GenBank/DDBJ whole genome shotgun (WGS) entry which is preliminary data.</text>
</comment>
<keyword evidence="2" id="KW-1185">Reference proteome</keyword>
<sequence length="91" mass="10000">MSICSIEGQLAPSSLYPMNHVRMYVGDWCRAGTITACFILSALVVTEPIGHLLAVNGIKPIKITGVVADDGHMVMTPRQRDRLTNWCDDAR</sequence>
<evidence type="ECO:0000313" key="2">
    <source>
        <dbReference type="Proteomes" id="UP000194236"/>
    </source>
</evidence>
<organism evidence="1 2">
    <name type="scientific">Euroglyphus maynei</name>
    <name type="common">Mayne's house dust mite</name>
    <dbReference type="NCBI Taxonomy" id="6958"/>
    <lineage>
        <taxon>Eukaryota</taxon>
        <taxon>Metazoa</taxon>
        <taxon>Ecdysozoa</taxon>
        <taxon>Arthropoda</taxon>
        <taxon>Chelicerata</taxon>
        <taxon>Arachnida</taxon>
        <taxon>Acari</taxon>
        <taxon>Acariformes</taxon>
        <taxon>Sarcoptiformes</taxon>
        <taxon>Astigmata</taxon>
        <taxon>Psoroptidia</taxon>
        <taxon>Analgoidea</taxon>
        <taxon>Pyroglyphidae</taxon>
        <taxon>Pyroglyphinae</taxon>
        <taxon>Euroglyphus</taxon>
    </lineage>
</organism>
<dbReference type="EMBL" id="MUJZ01013040">
    <property type="protein sequence ID" value="OTF81544.1"/>
    <property type="molecule type" value="Genomic_DNA"/>
</dbReference>
<accession>A0A1Y3BNG3</accession>
<dbReference type="Proteomes" id="UP000194236">
    <property type="component" value="Unassembled WGS sequence"/>
</dbReference>
<gene>
    <name evidence="1" type="ORF">BLA29_001981</name>
</gene>
<dbReference type="AlphaFoldDB" id="A0A1Y3BNG3"/>
<evidence type="ECO:0000313" key="1">
    <source>
        <dbReference type="EMBL" id="OTF81544.1"/>
    </source>
</evidence>
<protein>
    <submittedName>
        <fullName evidence="1">Uncharacterized protein</fullName>
    </submittedName>
</protein>